<protein>
    <submittedName>
        <fullName evidence="1">Uncharacterized protein</fullName>
    </submittedName>
</protein>
<dbReference type="EMBL" id="CBSV010000140">
    <property type="protein sequence ID" value="CDH01620.1"/>
    <property type="molecule type" value="Genomic_DNA"/>
</dbReference>
<accession>A0A077NS31</accession>
<evidence type="ECO:0000313" key="1">
    <source>
        <dbReference type="EMBL" id="CDH01620.1"/>
    </source>
</evidence>
<dbReference type="RefSeq" id="WP_038224399.1">
    <property type="nucleotide sequence ID" value="NZ_CAWLWD010000190.1"/>
</dbReference>
<dbReference type="InterPro" id="IPR019658">
    <property type="entry name" value="DUF2515"/>
</dbReference>
<name>A0A077NS31_XENBV</name>
<dbReference type="HOGENOM" id="CLU_051504_0_0_6"/>
<organism evidence="1">
    <name type="scientific">Xenorhabdus bovienii str. feltiae Moldova</name>
    <dbReference type="NCBI Taxonomy" id="1398200"/>
    <lineage>
        <taxon>Bacteria</taxon>
        <taxon>Pseudomonadati</taxon>
        <taxon>Pseudomonadota</taxon>
        <taxon>Gammaproteobacteria</taxon>
        <taxon>Enterobacterales</taxon>
        <taxon>Morganellaceae</taxon>
        <taxon>Xenorhabdus</taxon>
    </lineage>
</organism>
<gene>
    <name evidence="1" type="ORF">XBFM1_2240003</name>
</gene>
<dbReference type="Proteomes" id="UP000028487">
    <property type="component" value="Unassembled WGS sequence"/>
</dbReference>
<reference evidence="1" key="1">
    <citation type="submission" date="2013-07" db="EMBL/GenBank/DDBJ databases">
        <title>Sub-species coevolution in mutualistic symbiosis.</title>
        <authorList>
            <person name="Murfin K."/>
            <person name="Klassen J."/>
            <person name="Lee M."/>
            <person name="Forst S."/>
            <person name="Stock P."/>
            <person name="Goodrich-Blair H."/>
        </authorList>
    </citation>
    <scope>NUCLEOTIDE SEQUENCE [LARGE SCALE GENOMIC DNA]</scope>
    <source>
        <strain evidence="1">Feltiae Moldova</strain>
    </source>
</reference>
<dbReference type="Pfam" id="PF10720">
    <property type="entry name" value="DUF2515"/>
    <property type="match status" value="2"/>
</dbReference>
<proteinExistence type="predicted"/>
<comment type="caution">
    <text evidence="1">The sequence shown here is derived from an EMBL/GenBank/DDBJ whole genome shotgun (WGS) entry which is preliminary data.</text>
</comment>
<dbReference type="AlphaFoldDB" id="A0A077NS31"/>
<sequence length="435" mass="48338">MTEVFKKHKYDDMALYKSTQSVAACDCHFEEKDGKQIKVIDVPILTCECVWRRYQKEAEDIVAPGGKLITDPKERNKRINAAYAKIWLEDNRFQWAGLAAFASKQVGCGLLHAFDSVEKMKAEDKAIRRRRESLQERKVEFGFPELITISESGNGEQAIKELEQASKNNPLSSVLTASASAAKSAASINPVTAGLSTASDLSSLPSSPLPAILSPDEVIREGISSQAQSLFNHVYEMMALGNTTLFLDVYPLHAFYKQRGLKELTTCLPARKNIYGNSQFPILWPIGQEKFAFGRDYPDILLAFEAIEAGDIAQGVVHLANHEQLNILQPTMYSDKLLVGLLRGNHFSYVTNIFSGVRNISESVELTLASQCRPVDDGRTISFSNNKPYANLADVNQRMPFVLKAAARFDEMLHDSNRSLLEKSLQDIAVGRGVE</sequence>